<evidence type="ECO:0000313" key="3">
    <source>
        <dbReference type="Proteomes" id="UP000215596"/>
    </source>
</evidence>
<dbReference type="AlphaFoldDB" id="A0A268ERS0"/>
<feature type="domain" description="N-acetyltransferase" evidence="1">
    <location>
        <begin position="3"/>
        <end position="151"/>
    </location>
</feature>
<dbReference type="RefSeq" id="WP_095265876.1">
    <property type="nucleotide sequence ID" value="NZ_NPBY01000044.1"/>
</dbReference>
<sequence length="292" mass="32463">MDILYKRLSELPVTVVSDLWNASFEGYMVNASMPLERFLARVTNDELCLKRSLACYVDGQPAGIILNSFRELEGITIARNGGTAIGPDHRGKGLGKTTMEYNLALYKEEQVKRAYLEAISTNAPAIRLYESVGYSIVDRLLIMTCEQLRLDDGGSGRSAYSVVRGHAAEVLAIPYYSSGVVWQSDVPNLKDAECVKVYDGDEQVGYGLFKRTFDDKGVLAGITLFRCEAAPGRRDAGDVIRAALYAILQPKDRCRRTAFNIRATQEELVHILQEIGFTGSMEQVLMLWEPES</sequence>
<evidence type="ECO:0000259" key="1">
    <source>
        <dbReference type="PROSITE" id="PS51186"/>
    </source>
</evidence>
<name>A0A268ERS0_9BACL</name>
<reference evidence="2 3" key="1">
    <citation type="submission" date="2017-07" db="EMBL/GenBank/DDBJ databases">
        <title>Isolation and whole genome analysis of endospore-forming bacteria from heroin.</title>
        <authorList>
            <person name="Kalinowski J."/>
            <person name="Ahrens B."/>
            <person name="Al-Dilaimi A."/>
            <person name="Winkler A."/>
            <person name="Wibberg D."/>
            <person name="Schleenbecker U."/>
            <person name="Ruckert C."/>
            <person name="Wolfel R."/>
            <person name="Grass G."/>
        </authorList>
    </citation>
    <scope>NUCLEOTIDE SEQUENCE [LARGE SCALE GENOMIC DNA]</scope>
    <source>
        <strain evidence="2 3">7537-G1</strain>
    </source>
</reference>
<comment type="caution">
    <text evidence="2">The sequence shown here is derived from an EMBL/GenBank/DDBJ whole genome shotgun (WGS) entry which is preliminary data.</text>
</comment>
<dbReference type="Gene3D" id="3.40.630.30">
    <property type="match status" value="1"/>
</dbReference>
<evidence type="ECO:0000313" key="2">
    <source>
        <dbReference type="EMBL" id="PAD75813.1"/>
    </source>
</evidence>
<dbReference type="InterPro" id="IPR016181">
    <property type="entry name" value="Acyl_CoA_acyltransferase"/>
</dbReference>
<accession>A0A268ERS0</accession>
<dbReference type="PROSITE" id="PS51186">
    <property type="entry name" value="GNAT"/>
    <property type="match status" value="1"/>
</dbReference>
<protein>
    <submittedName>
        <fullName evidence="2">GNAT family N-acetyltransferase</fullName>
    </submittedName>
</protein>
<keyword evidence="2" id="KW-0808">Transferase</keyword>
<proteinExistence type="predicted"/>
<dbReference type="SUPFAM" id="SSF55729">
    <property type="entry name" value="Acyl-CoA N-acyltransferases (Nat)"/>
    <property type="match status" value="1"/>
</dbReference>
<dbReference type="GO" id="GO:0016747">
    <property type="term" value="F:acyltransferase activity, transferring groups other than amino-acyl groups"/>
    <property type="evidence" value="ECO:0007669"/>
    <property type="project" value="InterPro"/>
</dbReference>
<dbReference type="EMBL" id="NPBY01000044">
    <property type="protein sequence ID" value="PAD75813.1"/>
    <property type="molecule type" value="Genomic_DNA"/>
</dbReference>
<dbReference type="Pfam" id="PF00583">
    <property type="entry name" value="Acetyltransf_1"/>
    <property type="match status" value="1"/>
</dbReference>
<dbReference type="Proteomes" id="UP000215596">
    <property type="component" value="Unassembled WGS sequence"/>
</dbReference>
<dbReference type="OrthoDB" id="4228396at2"/>
<organism evidence="2 3">
    <name type="scientific">Paenibacillus campinasensis</name>
    <dbReference type="NCBI Taxonomy" id="66347"/>
    <lineage>
        <taxon>Bacteria</taxon>
        <taxon>Bacillati</taxon>
        <taxon>Bacillota</taxon>
        <taxon>Bacilli</taxon>
        <taxon>Bacillales</taxon>
        <taxon>Paenibacillaceae</taxon>
        <taxon>Paenibacillus</taxon>
    </lineage>
</organism>
<dbReference type="InterPro" id="IPR000182">
    <property type="entry name" value="GNAT_dom"/>
</dbReference>
<gene>
    <name evidence="2" type="ORF">CHH67_14320</name>
</gene>